<dbReference type="SUPFAM" id="SSF50475">
    <property type="entry name" value="FMN-binding split barrel"/>
    <property type="match status" value="1"/>
</dbReference>
<dbReference type="Pfam" id="PF01613">
    <property type="entry name" value="Flavin_Reduct"/>
    <property type="match status" value="1"/>
</dbReference>
<reference evidence="2 3" key="1">
    <citation type="submission" date="2023-09" db="EMBL/GenBank/DDBJ databases">
        <title>Description of three actinobacteria isolated from air of manufacturing shop in a pharmaceutical factory.</title>
        <authorList>
            <person name="Zhang D.-F."/>
        </authorList>
    </citation>
    <scope>NUCLEOTIDE SEQUENCE [LARGE SCALE GENOMIC DNA]</scope>
    <source>
        <strain evidence="2 3">LY-0111</strain>
    </source>
</reference>
<protein>
    <submittedName>
        <fullName evidence="2">Flavin reductase family protein</fullName>
        <ecNumber evidence="2">1.5.1.-</ecNumber>
    </submittedName>
</protein>
<dbReference type="EMBL" id="JAVKGR010000011">
    <property type="protein sequence ID" value="MDR8019794.1"/>
    <property type="molecule type" value="Genomic_DNA"/>
</dbReference>
<proteinExistence type="predicted"/>
<dbReference type="PANTHER" id="PTHR43812:SF2">
    <property type="entry name" value="FLAVIN REDUCTASE LIKE DOMAIN-CONTAINING PROTEIN"/>
    <property type="match status" value="1"/>
</dbReference>
<dbReference type="EC" id="1.5.1.-" evidence="2"/>
<dbReference type="Proteomes" id="UP001251870">
    <property type="component" value="Unassembled WGS sequence"/>
</dbReference>
<gene>
    <name evidence="2" type="ORF">RIL96_09505</name>
</gene>
<dbReference type="SMART" id="SM00903">
    <property type="entry name" value="Flavin_Reduct"/>
    <property type="match status" value="1"/>
</dbReference>
<dbReference type="RefSeq" id="WP_310548785.1">
    <property type="nucleotide sequence ID" value="NZ_JAVKGR010000011.1"/>
</dbReference>
<evidence type="ECO:0000313" key="3">
    <source>
        <dbReference type="Proteomes" id="UP001251870"/>
    </source>
</evidence>
<evidence type="ECO:0000259" key="1">
    <source>
        <dbReference type="SMART" id="SM00903"/>
    </source>
</evidence>
<organism evidence="2 3">
    <name type="scientific">Nesterenkonia aerolata</name>
    <dbReference type="NCBI Taxonomy" id="3074079"/>
    <lineage>
        <taxon>Bacteria</taxon>
        <taxon>Bacillati</taxon>
        <taxon>Actinomycetota</taxon>
        <taxon>Actinomycetes</taxon>
        <taxon>Micrococcales</taxon>
        <taxon>Micrococcaceae</taxon>
        <taxon>Nesterenkonia</taxon>
    </lineage>
</organism>
<name>A0ABU2DTG6_9MICC</name>
<feature type="domain" description="Flavin reductase like" evidence="1">
    <location>
        <begin position="22"/>
        <end position="175"/>
    </location>
</feature>
<evidence type="ECO:0000313" key="2">
    <source>
        <dbReference type="EMBL" id="MDR8019794.1"/>
    </source>
</evidence>
<dbReference type="PANTHER" id="PTHR43812">
    <property type="entry name" value="BLR2425 PROTEIN"/>
    <property type="match status" value="1"/>
</dbReference>
<sequence length="213" mass="23222">MDPRHFYQPREGHGLAHDPFKAIIAPRPVGWVSTAADDGTLNLAPYSFFNAFTADPPIIGFASNGWKDSVANVEATGEFCWHLAEYQLAEHMNLSSADVPAETSEFDVAGLTSRQSRVVSVPHVAEARVVFECRRTQILQLTDAEGSAVDTWLTLGEVVGVHIDESLLVDGVYDTAAGDPVMRAGGPGDYFRIGAHGLFRMRRPRSEDLNASH</sequence>
<dbReference type="InterPro" id="IPR012349">
    <property type="entry name" value="Split_barrel_FMN-bd"/>
</dbReference>
<keyword evidence="2" id="KW-0560">Oxidoreductase</keyword>
<keyword evidence="3" id="KW-1185">Reference proteome</keyword>
<dbReference type="InterPro" id="IPR002563">
    <property type="entry name" value="Flavin_Rdtase-like_dom"/>
</dbReference>
<dbReference type="Gene3D" id="2.30.110.10">
    <property type="entry name" value="Electron Transport, Fmn-binding Protein, Chain A"/>
    <property type="match status" value="1"/>
</dbReference>
<comment type="caution">
    <text evidence="2">The sequence shown here is derived from an EMBL/GenBank/DDBJ whole genome shotgun (WGS) entry which is preliminary data.</text>
</comment>
<dbReference type="GO" id="GO:0016491">
    <property type="term" value="F:oxidoreductase activity"/>
    <property type="evidence" value="ECO:0007669"/>
    <property type="project" value="UniProtKB-KW"/>
</dbReference>
<accession>A0ABU2DTG6</accession>